<dbReference type="PROSITE" id="PS00517">
    <property type="entry name" value="RNASE_3_1"/>
    <property type="match status" value="1"/>
</dbReference>
<dbReference type="Proteomes" id="UP000324143">
    <property type="component" value="Unassembled WGS sequence"/>
</dbReference>
<comment type="cofactor">
    <cofactor evidence="15">
        <name>Mg(2+)</name>
        <dbReference type="ChEBI" id="CHEBI:18420"/>
    </cofactor>
</comment>
<evidence type="ECO:0000259" key="17">
    <source>
        <dbReference type="PROSITE" id="PS50142"/>
    </source>
</evidence>
<name>A0A5D0MDY3_9BACT</name>
<dbReference type="GO" id="GO:0010468">
    <property type="term" value="P:regulation of gene expression"/>
    <property type="evidence" value="ECO:0007669"/>
    <property type="project" value="TreeGrafter"/>
</dbReference>
<evidence type="ECO:0000256" key="14">
    <source>
        <dbReference type="ARBA" id="ARBA00022884"/>
    </source>
</evidence>
<gene>
    <name evidence="15 18" type="primary">rnc</name>
    <name evidence="18" type="ORF">FXF47_01580</name>
</gene>
<dbReference type="GO" id="GO:0006397">
    <property type="term" value="P:mRNA processing"/>
    <property type="evidence" value="ECO:0007669"/>
    <property type="project" value="UniProtKB-UniRule"/>
</dbReference>
<feature type="domain" description="RNase III" evidence="17">
    <location>
        <begin position="4"/>
        <end position="128"/>
    </location>
</feature>
<dbReference type="GO" id="GO:0004525">
    <property type="term" value="F:ribonuclease III activity"/>
    <property type="evidence" value="ECO:0007669"/>
    <property type="project" value="UniProtKB-UniRule"/>
</dbReference>
<accession>A0A5D0MDY3</accession>
<dbReference type="PROSITE" id="PS50142">
    <property type="entry name" value="RNASE_3_2"/>
    <property type="match status" value="1"/>
</dbReference>
<evidence type="ECO:0000256" key="4">
    <source>
        <dbReference type="ARBA" id="ARBA00011738"/>
    </source>
</evidence>
<evidence type="ECO:0000256" key="12">
    <source>
        <dbReference type="ARBA" id="ARBA00022801"/>
    </source>
</evidence>
<comment type="function">
    <text evidence="15">Digests double-stranded RNA. Involved in the processing of primary rRNA transcript to yield the immediate precursors to the large and small rRNAs (23S and 16S). Processes some mRNAs, and tRNAs when they are encoded in the rRNA operon. Processes pre-crRNA and tracrRNA of type II CRISPR loci if present in the organism.</text>
</comment>
<keyword evidence="9 15" id="KW-0540">Nuclease</keyword>
<feature type="domain" description="DRBM" evidence="16">
    <location>
        <begin position="155"/>
        <end position="224"/>
    </location>
</feature>
<dbReference type="NCBIfam" id="TIGR02191">
    <property type="entry name" value="RNaseIII"/>
    <property type="match status" value="1"/>
</dbReference>
<protein>
    <recommendedName>
        <fullName evidence="15">Ribonuclease 3</fullName>
        <ecNumber evidence="15">3.1.26.3</ecNumber>
    </recommendedName>
    <alternativeName>
        <fullName evidence="15">Ribonuclease III</fullName>
        <shortName evidence="15">RNase III</shortName>
    </alternativeName>
</protein>
<feature type="binding site" evidence="15">
    <location>
        <position position="114"/>
    </location>
    <ligand>
        <name>Mg(2+)</name>
        <dbReference type="ChEBI" id="CHEBI:18420"/>
    </ligand>
</feature>
<keyword evidence="8 15" id="KW-0819">tRNA processing</keyword>
<comment type="catalytic activity">
    <reaction evidence="1 15">
        <text>Endonucleolytic cleavage to 5'-phosphomonoester.</text>
        <dbReference type="EC" id="3.1.26.3"/>
    </reaction>
</comment>
<dbReference type="GO" id="GO:0006364">
    <property type="term" value="P:rRNA processing"/>
    <property type="evidence" value="ECO:0007669"/>
    <property type="project" value="UniProtKB-UniRule"/>
</dbReference>
<dbReference type="GO" id="GO:0008033">
    <property type="term" value="P:tRNA processing"/>
    <property type="evidence" value="ECO:0007669"/>
    <property type="project" value="UniProtKB-KW"/>
</dbReference>
<dbReference type="Pfam" id="PF14622">
    <property type="entry name" value="Ribonucleas_3_3"/>
    <property type="match status" value="1"/>
</dbReference>
<dbReference type="AlphaFoldDB" id="A0A5D0MDY3"/>
<dbReference type="InterPro" id="IPR011907">
    <property type="entry name" value="RNase_III"/>
</dbReference>
<keyword evidence="10 15" id="KW-0479">Metal-binding</keyword>
<organism evidence="18 19">
    <name type="scientific">Candidatus Mcinerneyibacterium aminivorans</name>
    <dbReference type="NCBI Taxonomy" id="2703815"/>
    <lineage>
        <taxon>Bacteria</taxon>
        <taxon>Candidatus Macinerneyibacteriota</taxon>
        <taxon>Candidatus Mcinerneyibacteria</taxon>
        <taxon>Candidatus Mcinerneyibacteriales</taxon>
        <taxon>Candidatus Mcinerneyibacteriaceae</taxon>
        <taxon>Candidatus Mcinerneyibacterium</taxon>
    </lineage>
</organism>
<keyword evidence="7 15" id="KW-0507">mRNA processing</keyword>
<comment type="subcellular location">
    <subcellularLocation>
        <location evidence="2 15">Cytoplasm</location>
    </subcellularLocation>
</comment>
<feature type="binding site" evidence="15">
    <location>
        <position position="42"/>
    </location>
    <ligand>
        <name>Mg(2+)</name>
        <dbReference type="ChEBI" id="CHEBI:18420"/>
    </ligand>
</feature>
<dbReference type="HAMAP" id="MF_00104">
    <property type="entry name" value="RNase_III"/>
    <property type="match status" value="1"/>
</dbReference>
<evidence type="ECO:0000259" key="16">
    <source>
        <dbReference type="PROSITE" id="PS50137"/>
    </source>
</evidence>
<keyword evidence="5 15" id="KW-0963">Cytoplasm</keyword>
<keyword evidence="15" id="KW-0699">rRNA-binding</keyword>
<dbReference type="InterPro" id="IPR014720">
    <property type="entry name" value="dsRBD_dom"/>
</dbReference>
<evidence type="ECO:0000313" key="19">
    <source>
        <dbReference type="Proteomes" id="UP000324143"/>
    </source>
</evidence>
<evidence type="ECO:0000256" key="11">
    <source>
        <dbReference type="ARBA" id="ARBA00022759"/>
    </source>
</evidence>
<evidence type="ECO:0000256" key="7">
    <source>
        <dbReference type="ARBA" id="ARBA00022664"/>
    </source>
</evidence>
<dbReference type="EC" id="3.1.26.3" evidence="15"/>
<dbReference type="InterPro" id="IPR036389">
    <property type="entry name" value="RNase_III_sf"/>
</dbReference>
<evidence type="ECO:0000256" key="1">
    <source>
        <dbReference type="ARBA" id="ARBA00000109"/>
    </source>
</evidence>
<reference evidence="18" key="1">
    <citation type="submission" date="2019-08" db="EMBL/GenBank/DDBJ databases">
        <title>Genomic characterization of a novel candidate phylum (ARYD3) from a high temperature, high salinity tertiary oil reservoir in north central Oklahoma, USA.</title>
        <authorList>
            <person name="Youssef N.H."/>
            <person name="Yadav A."/>
            <person name="Elshahed M.S."/>
        </authorList>
    </citation>
    <scope>NUCLEOTIDE SEQUENCE [LARGE SCALE GENOMIC DNA]</scope>
    <source>
        <strain evidence="18">ARYD3</strain>
    </source>
</reference>
<dbReference type="GO" id="GO:0019843">
    <property type="term" value="F:rRNA binding"/>
    <property type="evidence" value="ECO:0007669"/>
    <property type="project" value="UniProtKB-KW"/>
</dbReference>
<evidence type="ECO:0000313" key="18">
    <source>
        <dbReference type="EMBL" id="TYB31954.1"/>
    </source>
</evidence>
<keyword evidence="14 15" id="KW-0694">RNA-binding</keyword>
<dbReference type="CDD" id="cd10845">
    <property type="entry name" value="DSRM_RNAse_III_family"/>
    <property type="match status" value="1"/>
</dbReference>
<comment type="caution">
    <text evidence="18">The sequence shown here is derived from an EMBL/GenBank/DDBJ whole genome shotgun (WGS) entry which is preliminary data.</text>
</comment>
<keyword evidence="6 15" id="KW-0698">rRNA processing</keyword>
<dbReference type="GO" id="GO:0003725">
    <property type="term" value="F:double-stranded RNA binding"/>
    <property type="evidence" value="ECO:0007669"/>
    <property type="project" value="TreeGrafter"/>
</dbReference>
<feature type="active site" evidence="15">
    <location>
        <position position="117"/>
    </location>
</feature>
<dbReference type="PANTHER" id="PTHR11207">
    <property type="entry name" value="RIBONUCLEASE III"/>
    <property type="match status" value="1"/>
</dbReference>
<evidence type="ECO:0000256" key="13">
    <source>
        <dbReference type="ARBA" id="ARBA00022842"/>
    </source>
</evidence>
<keyword evidence="11 15" id="KW-0255">Endonuclease</keyword>
<dbReference type="FunFam" id="1.10.1520.10:FF:000001">
    <property type="entry name" value="Ribonuclease 3"/>
    <property type="match status" value="1"/>
</dbReference>
<dbReference type="Gene3D" id="1.10.1520.10">
    <property type="entry name" value="Ribonuclease III domain"/>
    <property type="match status" value="1"/>
</dbReference>
<dbReference type="PROSITE" id="PS50137">
    <property type="entry name" value="DS_RBD"/>
    <property type="match status" value="1"/>
</dbReference>
<feature type="binding site" evidence="15">
    <location>
        <position position="117"/>
    </location>
    <ligand>
        <name>Mg(2+)</name>
        <dbReference type="ChEBI" id="CHEBI:18420"/>
    </ligand>
</feature>
<sequence>MNKESKFEKDFNFKFSNKVLLKRALTHCSYQKSSWGNNERLEFLGDAVVDLVIVEYLFKNMQRDEGKMSNIKSIAVGRKIMAEIAKDINLVDYVYLGKSEKMDLDMDKISILSNLLEAVIGAIYLDKNFKKTKKFILNLWEPYLQEIVHKKHYKNYKSRLQEFVQKNNLPVPKYKVLEKQGPPHNRTFNIACFINGEVYSRSKGKSKKEAEFKAAKKALKKIKKELK</sequence>
<dbReference type="GO" id="GO:0046872">
    <property type="term" value="F:metal ion binding"/>
    <property type="evidence" value="ECO:0007669"/>
    <property type="project" value="UniProtKB-KW"/>
</dbReference>
<evidence type="ECO:0000256" key="15">
    <source>
        <dbReference type="HAMAP-Rule" id="MF_00104"/>
    </source>
</evidence>
<proteinExistence type="inferred from homology"/>
<dbReference type="Gene3D" id="3.30.160.20">
    <property type="match status" value="1"/>
</dbReference>
<dbReference type="GO" id="GO:0042802">
    <property type="term" value="F:identical protein binding"/>
    <property type="evidence" value="ECO:0007669"/>
    <property type="project" value="UniProtKB-ARBA"/>
</dbReference>
<dbReference type="PANTHER" id="PTHR11207:SF0">
    <property type="entry name" value="RIBONUCLEASE 3"/>
    <property type="match status" value="1"/>
</dbReference>
<dbReference type="FunFam" id="3.30.160.20:FF:000003">
    <property type="entry name" value="Ribonuclease 3"/>
    <property type="match status" value="1"/>
</dbReference>
<dbReference type="SMART" id="SM00358">
    <property type="entry name" value="DSRM"/>
    <property type="match status" value="1"/>
</dbReference>
<comment type="similarity">
    <text evidence="3">Belongs to the ribonuclease III family.</text>
</comment>
<evidence type="ECO:0000256" key="6">
    <source>
        <dbReference type="ARBA" id="ARBA00022552"/>
    </source>
</evidence>
<dbReference type="SUPFAM" id="SSF54768">
    <property type="entry name" value="dsRNA-binding domain-like"/>
    <property type="match status" value="1"/>
</dbReference>
<dbReference type="SUPFAM" id="SSF69065">
    <property type="entry name" value="RNase III domain-like"/>
    <property type="match status" value="1"/>
</dbReference>
<keyword evidence="19" id="KW-1185">Reference proteome</keyword>
<keyword evidence="12 15" id="KW-0378">Hydrolase</keyword>
<evidence type="ECO:0000256" key="8">
    <source>
        <dbReference type="ARBA" id="ARBA00022694"/>
    </source>
</evidence>
<dbReference type="GO" id="GO:0005737">
    <property type="term" value="C:cytoplasm"/>
    <property type="evidence" value="ECO:0007669"/>
    <property type="project" value="UniProtKB-SubCell"/>
</dbReference>
<dbReference type="Pfam" id="PF00035">
    <property type="entry name" value="dsrm"/>
    <property type="match status" value="1"/>
</dbReference>
<evidence type="ECO:0000256" key="10">
    <source>
        <dbReference type="ARBA" id="ARBA00022723"/>
    </source>
</evidence>
<dbReference type="SMART" id="SM00535">
    <property type="entry name" value="RIBOc"/>
    <property type="match status" value="1"/>
</dbReference>
<evidence type="ECO:0000256" key="9">
    <source>
        <dbReference type="ARBA" id="ARBA00022722"/>
    </source>
</evidence>
<evidence type="ECO:0000256" key="5">
    <source>
        <dbReference type="ARBA" id="ARBA00022490"/>
    </source>
</evidence>
<feature type="active site" evidence="15">
    <location>
        <position position="46"/>
    </location>
</feature>
<evidence type="ECO:0000256" key="3">
    <source>
        <dbReference type="ARBA" id="ARBA00010183"/>
    </source>
</evidence>
<comment type="subunit">
    <text evidence="4 15">Homodimer.</text>
</comment>
<dbReference type="CDD" id="cd00593">
    <property type="entry name" value="RIBOc"/>
    <property type="match status" value="1"/>
</dbReference>
<keyword evidence="13 15" id="KW-0460">Magnesium</keyword>
<dbReference type="InterPro" id="IPR000999">
    <property type="entry name" value="RNase_III_dom"/>
</dbReference>
<evidence type="ECO:0000256" key="2">
    <source>
        <dbReference type="ARBA" id="ARBA00004496"/>
    </source>
</evidence>
<dbReference type="EMBL" id="VSIX01000016">
    <property type="protein sequence ID" value="TYB31954.1"/>
    <property type="molecule type" value="Genomic_DNA"/>
</dbReference>